<feature type="compositionally biased region" description="Low complexity" evidence="1">
    <location>
        <begin position="72"/>
        <end position="84"/>
    </location>
</feature>
<dbReference type="Proteomes" id="UP000485484">
    <property type="component" value="Unassembled WGS sequence"/>
</dbReference>
<accession>A0A1V5MD13</accession>
<dbReference type="EMBL" id="MWAK01000204">
    <property type="protein sequence ID" value="OPZ91076.1"/>
    <property type="molecule type" value="Genomic_DNA"/>
</dbReference>
<organism evidence="2">
    <name type="scientific">candidate division TA06 bacterium ADurb.Bin417</name>
    <dbReference type="NCBI Taxonomy" id="1852828"/>
    <lineage>
        <taxon>Bacteria</taxon>
        <taxon>Bacteria division TA06</taxon>
    </lineage>
</organism>
<proteinExistence type="predicted"/>
<evidence type="ECO:0000256" key="1">
    <source>
        <dbReference type="SAM" id="MobiDB-lite"/>
    </source>
</evidence>
<name>A0A1V5MD13_UNCT6</name>
<sequence>MPGPPHPLRAGVHRLHPALAAGLQAVHRPLPDDRFRHPAPGRTRRHRPPERLVRRHHLLLQRTPAGLRNLSGPGLRRAAPAPAGDLGGTSDGRPPLRPGPLAADPGAHGHRRPRAAARAGQRPGPRKFHQKAPGTLRLFAGRPGFQPDVPGPAGGARFLPGGLPEDGRRTRAEGFSDLAGRRQPGHLPLRKVRRRTGGCPGGLGRLHQIHSRRGPRSQPGRRFPAHPLALPLRPGQVPAPHETAAAGYRRGHSQDRPPAGNEPGRIRGARTEGRPEPALPAETRLVAGDQRPPRAGRGHETPLCPLRLLRRRRGHQPGRLLPGAGHGRRQGHRGRPEETRPGRPLRFLGTGPGPAGGQRDRPPGGALAPGG</sequence>
<gene>
    <name evidence="2" type="ORF">BWY73_01180</name>
</gene>
<reference evidence="2" key="1">
    <citation type="submission" date="2017-02" db="EMBL/GenBank/DDBJ databases">
        <title>Delving into the versatile metabolic prowess of the omnipresent phylum Bacteroidetes.</title>
        <authorList>
            <person name="Nobu M.K."/>
            <person name="Mei R."/>
            <person name="Narihiro T."/>
            <person name="Kuroda K."/>
            <person name="Liu W.-T."/>
        </authorList>
    </citation>
    <scope>NUCLEOTIDE SEQUENCE</scope>
    <source>
        <strain evidence="2">ADurb.Bin417</strain>
    </source>
</reference>
<evidence type="ECO:0000313" key="2">
    <source>
        <dbReference type="EMBL" id="OPZ91076.1"/>
    </source>
</evidence>
<feature type="region of interest" description="Disordered" evidence="1">
    <location>
        <begin position="191"/>
        <end position="371"/>
    </location>
</feature>
<protein>
    <submittedName>
        <fullName evidence="2">Uncharacterized protein</fullName>
    </submittedName>
</protein>
<comment type="caution">
    <text evidence="2">The sequence shown here is derived from an EMBL/GenBank/DDBJ whole genome shotgun (WGS) entry which is preliminary data.</text>
</comment>
<dbReference type="AlphaFoldDB" id="A0A1V5MD13"/>
<feature type="compositionally biased region" description="Basic residues" evidence="1">
    <location>
        <begin position="37"/>
        <end position="59"/>
    </location>
</feature>
<feature type="region of interest" description="Disordered" evidence="1">
    <location>
        <begin position="25"/>
        <end position="130"/>
    </location>
</feature>